<dbReference type="GO" id="GO:0008053">
    <property type="term" value="P:mitochondrial fusion"/>
    <property type="evidence" value="ECO:0007669"/>
    <property type="project" value="TreeGrafter"/>
</dbReference>
<dbReference type="AlphaFoldDB" id="A0A1X7U4G5"/>
<sequence>MGISPSRYHLVEVDELKKKIQELRDSALRKIDDSHKKYAKGGVTCINNEKLQLFLHQIENKMLLVAVVGEGSCGKSTLINAFLRDKILPSGIGKVTGFRIFIGHDRDVHKTPCQKGNCSNCPYLVKGIDQRKDIFCRGVKEIASKIAENNRLDEKNQIDLVLYIYIPLFASLNTSTHFMPYFVDYPGVEDLKDHVQFRIVSAMIYIENYERLLQNEKKIKKHLHCKPEDASTFFAVSHFDKYYTSCADEENPGNKETKAIVAHNIELIKREEVFPVCGEWALRAHLAMKYKERDEISCDAVKEAYMCKKVQPKWIHSDTVVEKASHVLNVSAFEEFEKSLKYSIDQTNLQQWNVTVYQQCHALLEGPIQAGDNVLQIIESKINIEAQEVNSCFTGEPPEGINGFVRYKAQKRRRWNIRWGIAIGVGGFGVPGILVTMGLSALSTPVLISSAAVIAGMGIVGSTLLIRKGLNSTEQNTELSEDEVKQLCDKIKNEITNKYETKIKQEFEKGVTKTLSDYNELLKAEYDSKWKAKLNHDLEKTYNLLAVMSDEQSELSEALAELKKHSHTLQALIDEKHAYPRYDRPTPDTEKRIMEYYALHYLNCSDTYDPERGVVQLPQAVKKEVGAIDEKHLKNPHVKYYAERTNWEKGEALLGVANVSWKVIASIYNNWK</sequence>
<evidence type="ECO:0000259" key="8">
    <source>
        <dbReference type="Pfam" id="PF00350"/>
    </source>
</evidence>
<evidence type="ECO:0000256" key="5">
    <source>
        <dbReference type="ARBA" id="ARBA00023136"/>
    </source>
</evidence>
<dbReference type="InterPro" id="IPR027417">
    <property type="entry name" value="P-loop_NTPase"/>
</dbReference>
<dbReference type="OrthoDB" id="6256226at2759"/>
<evidence type="ECO:0000256" key="1">
    <source>
        <dbReference type="ARBA" id="ARBA00004370"/>
    </source>
</evidence>
<evidence type="ECO:0000256" key="6">
    <source>
        <dbReference type="SAM" id="Coils"/>
    </source>
</evidence>
<organism evidence="9">
    <name type="scientific">Amphimedon queenslandica</name>
    <name type="common">Sponge</name>
    <dbReference type="NCBI Taxonomy" id="400682"/>
    <lineage>
        <taxon>Eukaryota</taxon>
        <taxon>Metazoa</taxon>
        <taxon>Porifera</taxon>
        <taxon>Demospongiae</taxon>
        <taxon>Heteroscleromorpha</taxon>
        <taxon>Haplosclerida</taxon>
        <taxon>Niphatidae</taxon>
        <taxon>Amphimedon</taxon>
    </lineage>
</organism>
<evidence type="ECO:0000256" key="7">
    <source>
        <dbReference type="SAM" id="Phobius"/>
    </source>
</evidence>
<dbReference type="SUPFAM" id="SSF52540">
    <property type="entry name" value="P-loop containing nucleoside triphosphate hydrolases"/>
    <property type="match status" value="1"/>
</dbReference>
<keyword evidence="7" id="KW-1133">Transmembrane helix</keyword>
<keyword evidence="6" id="KW-0175">Coiled coil</keyword>
<keyword evidence="2" id="KW-0547">Nucleotide-binding</keyword>
<evidence type="ECO:0000256" key="2">
    <source>
        <dbReference type="ARBA" id="ARBA00022741"/>
    </source>
</evidence>
<accession>A0A1X7U4G5</accession>
<keyword evidence="7" id="KW-0812">Transmembrane</keyword>
<dbReference type="GO" id="GO:0051646">
    <property type="term" value="P:mitochondrion localization"/>
    <property type="evidence" value="ECO:0007669"/>
    <property type="project" value="TreeGrafter"/>
</dbReference>
<name>A0A1X7U4G5_AMPQE</name>
<proteinExistence type="predicted"/>
<dbReference type="GO" id="GO:0005525">
    <property type="term" value="F:GTP binding"/>
    <property type="evidence" value="ECO:0007669"/>
    <property type="project" value="UniProtKB-KW"/>
</dbReference>
<keyword evidence="4" id="KW-0342">GTP-binding</keyword>
<feature type="transmembrane region" description="Helical" evidence="7">
    <location>
        <begin position="446"/>
        <end position="466"/>
    </location>
</feature>
<protein>
    <recommendedName>
        <fullName evidence="8">Dynamin N-terminal domain-containing protein</fullName>
    </recommendedName>
</protein>
<feature type="domain" description="Dynamin N-terminal" evidence="8">
    <location>
        <begin position="65"/>
        <end position="205"/>
    </location>
</feature>
<feature type="transmembrane region" description="Helical" evidence="7">
    <location>
        <begin position="417"/>
        <end position="440"/>
    </location>
</feature>
<evidence type="ECO:0000313" key="9">
    <source>
        <dbReference type="EnsemblMetazoa" id="Aqu2.1.22351_001"/>
    </source>
</evidence>
<dbReference type="Pfam" id="PF00350">
    <property type="entry name" value="Dynamin_N"/>
    <property type="match status" value="1"/>
</dbReference>
<evidence type="ECO:0000256" key="4">
    <source>
        <dbReference type="ARBA" id="ARBA00023134"/>
    </source>
</evidence>
<keyword evidence="3" id="KW-0378">Hydrolase</keyword>
<dbReference type="InParanoid" id="A0A1X7U4G5"/>
<evidence type="ECO:0000256" key="3">
    <source>
        <dbReference type="ARBA" id="ARBA00022801"/>
    </source>
</evidence>
<dbReference type="GO" id="GO:0005741">
    <property type="term" value="C:mitochondrial outer membrane"/>
    <property type="evidence" value="ECO:0007669"/>
    <property type="project" value="TreeGrafter"/>
</dbReference>
<dbReference type="PANTHER" id="PTHR10465">
    <property type="entry name" value="TRANSMEMBRANE GTPASE FZO1"/>
    <property type="match status" value="1"/>
</dbReference>
<reference evidence="9" key="1">
    <citation type="submission" date="2017-05" db="UniProtKB">
        <authorList>
            <consortium name="EnsemblMetazoa"/>
        </authorList>
    </citation>
    <scope>IDENTIFICATION</scope>
</reference>
<dbReference type="GO" id="GO:0003924">
    <property type="term" value="F:GTPase activity"/>
    <property type="evidence" value="ECO:0007669"/>
    <property type="project" value="InterPro"/>
</dbReference>
<dbReference type="EnsemblMetazoa" id="Aqu2.1.22351_001">
    <property type="protein sequence ID" value="Aqu2.1.22351_001"/>
    <property type="gene ID" value="Aqu2.1.22351"/>
</dbReference>
<dbReference type="InterPro" id="IPR045063">
    <property type="entry name" value="Dynamin_N"/>
</dbReference>
<dbReference type="PANTHER" id="PTHR10465:SF0">
    <property type="entry name" value="SARCALUMENIN"/>
    <property type="match status" value="1"/>
</dbReference>
<dbReference type="Gene3D" id="3.40.50.300">
    <property type="entry name" value="P-loop containing nucleotide triphosphate hydrolases"/>
    <property type="match status" value="1"/>
</dbReference>
<feature type="coiled-coil region" evidence="6">
    <location>
        <begin position="545"/>
        <end position="575"/>
    </location>
</feature>
<dbReference type="InterPro" id="IPR027094">
    <property type="entry name" value="Mitofusin_fam"/>
</dbReference>
<keyword evidence="5 7" id="KW-0472">Membrane</keyword>
<comment type="subcellular location">
    <subcellularLocation>
        <location evidence="1">Membrane</location>
    </subcellularLocation>
</comment>